<evidence type="ECO:0000313" key="4">
    <source>
        <dbReference type="Proteomes" id="UP001154240"/>
    </source>
</evidence>
<dbReference type="EMBL" id="JAPHEH010000001">
    <property type="protein sequence ID" value="MDG4475467.1"/>
    <property type="molecule type" value="Genomic_DNA"/>
</dbReference>
<evidence type="ECO:0000256" key="1">
    <source>
        <dbReference type="SAM" id="Phobius"/>
    </source>
</evidence>
<keyword evidence="4" id="KW-1185">Reference proteome</keyword>
<keyword evidence="1" id="KW-0812">Transmembrane</keyword>
<dbReference type="Proteomes" id="UP001154240">
    <property type="component" value="Unassembled WGS sequence"/>
</dbReference>
<name>A0A9X4MF45_9BACT</name>
<feature type="domain" description="Low molecular weight protein antigen 6 PH" evidence="2">
    <location>
        <begin position="64"/>
        <end position="105"/>
    </location>
</feature>
<comment type="caution">
    <text evidence="3">The sequence shown here is derived from an EMBL/GenBank/DDBJ whole genome shotgun (WGS) entry which is preliminary data.</text>
</comment>
<feature type="transmembrane region" description="Helical" evidence="1">
    <location>
        <begin position="46"/>
        <end position="64"/>
    </location>
</feature>
<dbReference type="Pfam" id="PF10756">
    <property type="entry name" value="bPH_6"/>
    <property type="match status" value="1"/>
</dbReference>
<evidence type="ECO:0000313" key="3">
    <source>
        <dbReference type="EMBL" id="MDG4475467.1"/>
    </source>
</evidence>
<protein>
    <submittedName>
        <fullName evidence="3">PH domain-containing protein</fullName>
    </submittedName>
</protein>
<proteinExistence type="predicted"/>
<dbReference type="RefSeq" id="WP_307632440.1">
    <property type="nucleotide sequence ID" value="NZ_JAPHEH010000001.1"/>
</dbReference>
<organism evidence="3 4">
    <name type="scientific">Thiovibrio frasassiensis</name>
    <dbReference type="NCBI Taxonomy" id="2984131"/>
    <lineage>
        <taxon>Bacteria</taxon>
        <taxon>Pseudomonadati</taxon>
        <taxon>Thermodesulfobacteriota</taxon>
        <taxon>Desulfobulbia</taxon>
        <taxon>Desulfobulbales</taxon>
        <taxon>Thiovibrionaceae</taxon>
        <taxon>Thiovibrio</taxon>
    </lineage>
</organism>
<keyword evidence="1" id="KW-0472">Membrane</keyword>
<feature type="transmembrane region" description="Helical" evidence="1">
    <location>
        <begin position="20"/>
        <end position="40"/>
    </location>
</feature>
<keyword evidence="1" id="KW-1133">Transmembrane helix</keyword>
<sequence length="155" mass="17484">MPNSMDNYHIEMRPYRIIGWAWLVFCLFGLTAALLSQLYWPALGCTFSSLFGLYMALGAGSFDIDSNGLTHRSSFGTWHIRWDEIANVEIGEMEGTLVLHGRNKRFILSSPGGWDGAVKEEAFAFVVKQLEARNIPPKPSRSAAYKIMKNTRVNH</sequence>
<accession>A0A9X4MF45</accession>
<reference evidence="3" key="2">
    <citation type="submission" date="2022-10" db="EMBL/GenBank/DDBJ databases">
        <authorList>
            <person name="Aronson H.S."/>
        </authorList>
    </citation>
    <scope>NUCLEOTIDE SEQUENCE</scope>
    <source>
        <strain evidence="3">RS19-109</strain>
    </source>
</reference>
<reference evidence="3" key="1">
    <citation type="journal article" date="2022" name="bioRxiv">
        <title>Thiovibrio frasassiensisgen. nov., sp. nov., an autotrophic, elemental sulfur disproportionating bacterium isolated from sulfidic karst sediment, and proposal of Thiovibrionaceae fam. nov.</title>
        <authorList>
            <person name="Aronson H."/>
            <person name="Thomas C."/>
            <person name="Bhattacharyya M."/>
            <person name="Eckstein S."/>
            <person name="Jensen S."/>
            <person name="Barco R."/>
            <person name="Macalady J."/>
            <person name="Amend J."/>
        </authorList>
    </citation>
    <scope>NUCLEOTIDE SEQUENCE</scope>
    <source>
        <strain evidence="3">RS19-109</strain>
    </source>
</reference>
<dbReference type="AlphaFoldDB" id="A0A9X4MF45"/>
<evidence type="ECO:0000259" key="2">
    <source>
        <dbReference type="Pfam" id="PF10756"/>
    </source>
</evidence>
<gene>
    <name evidence="3" type="ORF">OLX77_04755</name>
</gene>
<dbReference type="InterPro" id="IPR019692">
    <property type="entry name" value="CFP-6_PH"/>
</dbReference>